<evidence type="ECO:0008006" key="4">
    <source>
        <dbReference type="Google" id="ProtNLM"/>
    </source>
</evidence>
<comment type="caution">
    <text evidence="2">The sequence shown here is derived from an EMBL/GenBank/DDBJ whole genome shotgun (WGS) entry which is preliminary data.</text>
</comment>
<dbReference type="Gene3D" id="3.40.1620.10">
    <property type="entry name" value="YefM-like domain"/>
    <property type="match status" value="1"/>
</dbReference>
<sequence length="83" mass="9801">MLVISTREFRQNLKKYLDLIDNNERVIIQRGKDKVYEISNEVRNDRFFDNPVVQERLAKSIQSYSEGKTVKLSNEQLKDLLGI</sequence>
<evidence type="ECO:0000313" key="2">
    <source>
        <dbReference type="EMBL" id="EMS33982.1"/>
    </source>
</evidence>
<organism evidence="2 3">
    <name type="scientific">Mariniradius saccharolyticus AK6</name>
    <dbReference type="NCBI Taxonomy" id="1239962"/>
    <lineage>
        <taxon>Bacteria</taxon>
        <taxon>Pseudomonadati</taxon>
        <taxon>Bacteroidota</taxon>
        <taxon>Cytophagia</taxon>
        <taxon>Cytophagales</taxon>
        <taxon>Cyclobacteriaceae</taxon>
        <taxon>Mariniradius</taxon>
    </lineage>
</organism>
<dbReference type="EMBL" id="AMZY02000007">
    <property type="protein sequence ID" value="EMS33982.1"/>
    <property type="molecule type" value="Genomic_DNA"/>
</dbReference>
<dbReference type="eggNOG" id="ENOG5033HFQ">
    <property type="taxonomic scope" value="Bacteria"/>
</dbReference>
<reference evidence="2" key="1">
    <citation type="submission" date="2013-01" db="EMBL/GenBank/DDBJ databases">
        <title>Genome assembly of Mariniradius saccharolyticus AK6.</title>
        <authorList>
            <person name="Vaidya B."/>
            <person name="Khatri I."/>
            <person name="Tanuku N.R.S."/>
            <person name="Subramanian S."/>
            <person name="Pinnaka A."/>
        </authorList>
    </citation>
    <scope>NUCLEOTIDE SEQUENCE [LARGE SCALE GENOMIC DNA]</scope>
    <source>
        <strain evidence="2">AK6</strain>
    </source>
</reference>
<evidence type="ECO:0000256" key="1">
    <source>
        <dbReference type="ARBA" id="ARBA00009981"/>
    </source>
</evidence>
<evidence type="ECO:0000313" key="3">
    <source>
        <dbReference type="Proteomes" id="UP000010953"/>
    </source>
</evidence>
<dbReference type="OrthoDB" id="3035307at2"/>
<keyword evidence="3" id="KW-1185">Reference proteome</keyword>
<dbReference type="RefSeq" id="WP_008625111.1">
    <property type="nucleotide sequence ID" value="NZ_AMZY02000007.1"/>
</dbReference>
<accession>M7XZQ1</accession>
<name>M7XZQ1_9BACT</name>
<proteinExistence type="inferred from homology"/>
<dbReference type="Proteomes" id="UP000010953">
    <property type="component" value="Unassembled WGS sequence"/>
</dbReference>
<dbReference type="SUPFAM" id="SSF143120">
    <property type="entry name" value="YefM-like"/>
    <property type="match status" value="1"/>
</dbReference>
<dbReference type="InParanoid" id="M7XZQ1"/>
<dbReference type="InterPro" id="IPR036165">
    <property type="entry name" value="YefM-like_sf"/>
</dbReference>
<comment type="similarity">
    <text evidence="1">Belongs to the phD/YefM antitoxin family.</text>
</comment>
<protein>
    <recommendedName>
        <fullName evidence="4">Antitoxin</fullName>
    </recommendedName>
</protein>
<dbReference type="AlphaFoldDB" id="M7XZQ1"/>
<gene>
    <name evidence="2" type="ORF">C943_03798</name>
</gene>